<protein>
    <submittedName>
        <fullName evidence="2">Universal stress protein family protein</fullName>
    </submittedName>
</protein>
<organism evidence="2 3">
    <name type="scientific">Natrinema salifodinae</name>
    <dbReference type="NCBI Taxonomy" id="1202768"/>
    <lineage>
        <taxon>Archaea</taxon>
        <taxon>Methanobacteriati</taxon>
        <taxon>Methanobacteriota</taxon>
        <taxon>Stenosarchaea group</taxon>
        <taxon>Halobacteria</taxon>
        <taxon>Halobacteriales</taxon>
        <taxon>Natrialbaceae</taxon>
        <taxon>Natrinema</taxon>
    </lineage>
</organism>
<reference evidence="3" key="1">
    <citation type="submission" date="2016-10" db="EMBL/GenBank/DDBJ databases">
        <authorList>
            <person name="Varghese N."/>
        </authorList>
    </citation>
    <scope>NUCLEOTIDE SEQUENCE [LARGE SCALE GENOMIC DNA]</scope>
    <source>
        <strain evidence="3">CGMCC 1.12284</strain>
    </source>
</reference>
<dbReference type="InterPro" id="IPR014729">
    <property type="entry name" value="Rossmann-like_a/b/a_fold"/>
</dbReference>
<feature type="domain" description="UspA" evidence="1">
    <location>
        <begin position="8"/>
        <end position="137"/>
    </location>
</feature>
<dbReference type="RefSeq" id="WP_049991208.1">
    <property type="nucleotide sequence ID" value="NZ_FOIS01000004.1"/>
</dbReference>
<name>A0A1I0Q907_9EURY</name>
<dbReference type="Gene3D" id="3.40.50.620">
    <property type="entry name" value="HUPs"/>
    <property type="match status" value="1"/>
</dbReference>
<proteinExistence type="predicted"/>
<keyword evidence="3" id="KW-1185">Reference proteome</keyword>
<gene>
    <name evidence="2" type="ORF">SAMN05216285_3254</name>
</gene>
<dbReference type="SUPFAM" id="SSF52402">
    <property type="entry name" value="Adenine nucleotide alpha hydrolases-like"/>
    <property type="match status" value="1"/>
</dbReference>
<evidence type="ECO:0000313" key="2">
    <source>
        <dbReference type="EMBL" id="SEW23487.1"/>
    </source>
</evidence>
<dbReference type="STRING" id="1202768.SAMN05216285_3254"/>
<dbReference type="Proteomes" id="UP000183275">
    <property type="component" value="Unassembled WGS sequence"/>
</dbReference>
<dbReference type="Pfam" id="PF00582">
    <property type="entry name" value="Usp"/>
    <property type="match status" value="1"/>
</dbReference>
<dbReference type="InterPro" id="IPR006016">
    <property type="entry name" value="UspA"/>
</dbReference>
<evidence type="ECO:0000259" key="1">
    <source>
        <dbReference type="Pfam" id="PF00582"/>
    </source>
</evidence>
<accession>A0A1I0Q907</accession>
<dbReference type="AlphaFoldDB" id="A0A1I0Q907"/>
<dbReference type="OrthoDB" id="202478at2157"/>
<evidence type="ECO:0000313" key="3">
    <source>
        <dbReference type="Proteomes" id="UP000183275"/>
    </source>
</evidence>
<dbReference type="eggNOG" id="arCOG00450">
    <property type="taxonomic scope" value="Archaea"/>
</dbReference>
<sequence>MTDTILAHLLVPVANEDDAKATCRELDSYIDDETETIIVTHVIEKAEGYMDKAPLEARERQAETVFSIVEDYFDDGPRIRRELRYGTDVVDEIVAAAEEFDVSAIGFTPRPGGRIREFLTGDPAYRLLTESHHPVVAFSTDEEGDR</sequence>
<dbReference type="EMBL" id="FOIS01000004">
    <property type="protein sequence ID" value="SEW23487.1"/>
    <property type="molecule type" value="Genomic_DNA"/>
</dbReference>